<feature type="region of interest" description="Disordered" evidence="3">
    <location>
        <begin position="406"/>
        <end position="464"/>
    </location>
</feature>
<feature type="compositionally biased region" description="Low complexity" evidence="3">
    <location>
        <begin position="300"/>
        <end position="309"/>
    </location>
</feature>
<comment type="similarity">
    <text evidence="2">Belongs to the IQD family.</text>
</comment>
<feature type="non-terminal residue" evidence="4">
    <location>
        <position position="464"/>
    </location>
</feature>
<dbReference type="EMBL" id="JAGKQM010002501">
    <property type="protein sequence ID" value="KAH0849414.1"/>
    <property type="molecule type" value="Genomic_DNA"/>
</dbReference>
<dbReference type="Proteomes" id="UP000824890">
    <property type="component" value="Unassembled WGS sequence"/>
</dbReference>
<reference evidence="4 5" key="1">
    <citation type="submission" date="2021-05" db="EMBL/GenBank/DDBJ databases">
        <title>Genome Assembly of Synthetic Allotetraploid Brassica napus Reveals Homoeologous Exchanges between Subgenomes.</title>
        <authorList>
            <person name="Davis J.T."/>
        </authorList>
    </citation>
    <scope>NUCLEOTIDE SEQUENCE [LARGE SCALE GENOMIC DNA]</scope>
    <source>
        <strain evidence="5">cv. Da-Ae</strain>
        <tissue evidence="4">Seedling</tissue>
    </source>
</reference>
<evidence type="ECO:0000313" key="4">
    <source>
        <dbReference type="EMBL" id="KAH0849414.1"/>
    </source>
</evidence>
<comment type="caution">
    <text evidence="4">The sequence shown here is derived from an EMBL/GenBank/DDBJ whole genome shotgun (WGS) entry which is preliminary data.</text>
</comment>
<feature type="region of interest" description="Disordered" evidence="3">
    <location>
        <begin position="288"/>
        <end position="388"/>
    </location>
</feature>
<name>A0ABQ7X0I0_BRANA</name>
<evidence type="ECO:0000256" key="1">
    <source>
        <dbReference type="ARBA" id="ARBA00022860"/>
    </source>
</evidence>
<proteinExistence type="inferred from homology"/>
<keyword evidence="1" id="KW-0112">Calmodulin-binding</keyword>
<gene>
    <name evidence="4" type="ORF">HID58_096424</name>
</gene>
<dbReference type="PANTHER" id="PTHR32295:SF216">
    <property type="entry name" value="PROTEIN IQ-DOMAIN 3"/>
    <property type="match status" value="1"/>
</dbReference>
<dbReference type="PANTHER" id="PTHR32295">
    <property type="entry name" value="IQ-DOMAIN 5-RELATED"/>
    <property type="match status" value="1"/>
</dbReference>
<evidence type="ECO:0000256" key="3">
    <source>
        <dbReference type="SAM" id="MobiDB-lite"/>
    </source>
</evidence>
<evidence type="ECO:0000313" key="5">
    <source>
        <dbReference type="Proteomes" id="UP000824890"/>
    </source>
</evidence>
<evidence type="ECO:0000256" key="2">
    <source>
        <dbReference type="ARBA" id="ARBA00024341"/>
    </source>
</evidence>
<keyword evidence="5" id="KW-1185">Reference proteome</keyword>
<protein>
    <submittedName>
        <fullName evidence="4">Uncharacterized protein</fullName>
    </submittedName>
</protein>
<accession>A0ABQ7X0I0</accession>
<sequence>MKLLLLLPSVDSAFEQTETSSQSWFAVVKKAFTPRPKQTKDEQKPHKAKKWFGKSKKLDVTTPGVAGPCLATLFVEAKLKEIEEEQSRHAYSVAVATAAAADAAVAAAQAAAEVVRLTAVSRFPGKSKKILLLSRFRQHLEARRALRALRGLVRLNSLVQGKGVRRQATSTLQSMQTLARLQYQIRGSVCQRISRLVQESSTETQQRFSKIGGNWDDSTLSRERVEANMLNKQVATMRREKALAYAYTHQNTWKGSSISQTFMDPNNPHWGWSWLERWMAARPNENQSVTLTPDTADKTSSAANSVASRARSEIIPRGRKPSPKRITPPSSRRMSSPGVRQAPSGDEDSKSRLSIQSEQPGNRRHSIGGSLPSTRDDESSITSSSVSQSVPGYMALTQAAKARARLSNLSPLGSEKTAKKRLSFSDSPNKTVRRFSGPPKLESSGNNKNKDSETGYSLDKSLQQ</sequence>
<organism evidence="4 5">
    <name type="scientific">Brassica napus</name>
    <name type="common">Rape</name>
    <dbReference type="NCBI Taxonomy" id="3708"/>
    <lineage>
        <taxon>Eukaryota</taxon>
        <taxon>Viridiplantae</taxon>
        <taxon>Streptophyta</taxon>
        <taxon>Embryophyta</taxon>
        <taxon>Tracheophyta</taxon>
        <taxon>Spermatophyta</taxon>
        <taxon>Magnoliopsida</taxon>
        <taxon>eudicotyledons</taxon>
        <taxon>Gunneridae</taxon>
        <taxon>Pentapetalae</taxon>
        <taxon>rosids</taxon>
        <taxon>malvids</taxon>
        <taxon>Brassicales</taxon>
        <taxon>Brassicaceae</taxon>
        <taxon>Brassiceae</taxon>
        <taxon>Brassica</taxon>
    </lineage>
</organism>